<evidence type="ECO:0000313" key="2">
    <source>
        <dbReference type="EMBL" id="TNN39774.1"/>
    </source>
</evidence>
<reference evidence="2 3" key="1">
    <citation type="submission" date="2019-03" db="EMBL/GenBank/DDBJ databases">
        <title>First draft genome of Liparis tanakae, snailfish: a comprehensive survey of snailfish specific genes.</title>
        <authorList>
            <person name="Kim W."/>
            <person name="Song I."/>
            <person name="Jeong J.-H."/>
            <person name="Kim D."/>
            <person name="Kim S."/>
            <person name="Ryu S."/>
            <person name="Song J.Y."/>
            <person name="Lee S.K."/>
        </authorList>
    </citation>
    <scope>NUCLEOTIDE SEQUENCE [LARGE SCALE GENOMIC DNA]</scope>
    <source>
        <tissue evidence="2">Muscle</tissue>
    </source>
</reference>
<dbReference type="Proteomes" id="UP000314294">
    <property type="component" value="Unassembled WGS sequence"/>
</dbReference>
<feature type="region of interest" description="Disordered" evidence="1">
    <location>
        <begin position="63"/>
        <end position="109"/>
    </location>
</feature>
<name>A0A4Z2FGA8_9TELE</name>
<comment type="caution">
    <text evidence="2">The sequence shown here is derived from an EMBL/GenBank/DDBJ whole genome shotgun (WGS) entry which is preliminary data.</text>
</comment>
<feature type="compositionally biased region" description="Basic and acidic residues" evidence="1">
    <location>
        <begin position="85"/>
        <end position="97"/>
    </location>
</feature>
<feature type="region of interest" description="Disordered" evidence="1">
    <location>
        <begin position="1"/>
        <end position="30"/>
    </location>
</feature>
<evidence type="ECO:0000256" key="1">
    <source>
        <dbReference type="SAM" id="MobiDB-lite"/>
    </source>
</evidence>
<protein>
    <submittedName>
        <fullName evidence="2">Uncharacterized protein</fullName>
    </submittedName>
</protein>
<sequence>MTSSPGGPEVERRRGQQWVSGPDQEGFSWPRGAQLSSLQYTVLEFLQRQPGRLTRSWQPWHAFRQPLTGGHGNATDINPMHRKREQQWERDSEHGWSAHESPSSSLEQW</sequence>
<keyword evidence="3" id="KW-1185">Reference proteome</keyword>
<dbReference type="AlphaFoldDB" id="A0A4Z2FGA8"/>
<accession>A0A4Z2FGA8</accession>
<organism evidence="2 3">
    <name type="scientific">Liparis tanakae</name>
    <name type="common">Tanaka's snailfish</name>
    <dbReference type="NCBI Taxonomy" id="230148"/>
    <lineage>
        <taxon>Eukaryota</taxon>
        <taxon>Metazoa</taxon>
        <taxon>Chordata</taxon>
        <taxon>Craniata</taxon>
        <taxon>Vertebrata</taxon>
        <taxon>Euteleostomi</taxon>
        <taxon>Actinopterygii</taxon>
        <taxon>Neopterygii</taxon>
        <taxon>Teleostei</taxon>
        <taxon>Neoteleostei</taxon>
        <taxon>Acanthomorphata</taxon>
        <taxon>Eupercaria</taxon>
        <taxon>Perciformes</taxon>
        <taxon>Cottioidei</taxon>
        <taxon>Cottales</taxon>
        <taxon>Liparidae</taxon>
        <taxon>Liparis</taxon>
    </lineage>
</organism>
<proteinExistence type="predicted"/>
<feature type="compositionally biased region" description="Polar residues" evidence="1">
    <location>
        <begin position="100"/>
        <end position="109"/>
    </location>
</feature>
<gene>
    <name evidence="2" type="ORF">EYF80_050043</name>
</gene>
<evidence type="ECO:0000313" key="3">
    <source>
        <dbReference type="Proteomes" id="UP000314294"/>
    </source>
</evidence>
<dbReference type="EMBL" id="SRLO01001249">
    <property type="protein sequence ID" value="TNN39774.1"/>
    <property type="molecule type" value="Genomic_DNA"/>
</dbReference>